<name>A0ABQ5F1R7_9ASTR</name>
<proteinExistence type="predicted"/>
<gene>
    <name evidence="1" type="ORF">Tco_0991938</name>
</gene>
<evidence type="ECO:0000313" key="1">
    <source>
        <dbReference type="EMBL" id="GJT56884.1"/>
    </source>
</evidence>
<reference evidence="1" key="1">
    <citation type="journal article" date="2022" name="Int. J. Mol. Sci.">
        <title>Draft Genome of Tanacetum Coccineum: Genomic Comparison of Closely Related Tanacetum-Family Plants.</title>
        <authorList>
            <person name="Yamashiro T."/>
            <person name="Shiraishi A."/>
            <person name="Nakayama K."/>
            <person name="Satake H."/>
        </authorList>
    </citation>
    <scope>NUCLEOTIDE SEQUENCE</scope>
</reference>
<keyword evidence="2" id="KW-1185">Reference proteome</keyword>
<comment type="caution">
    <text evidence="1">The sequence shown here is derived from an EMBL/GenBank/DDBJ whole genome shotgun (WGS) entry which is preliminary data.</text>
</comment>
<evidence type="ECO:0000313" key="2">
    <source>
        <dbReference type="Proteomes" id="UP001151760"/>
    </source>
</evidence>
<organism evidence="1 2">
    <name type="scientific">Tanacetum coccineum</name>
    <dbReference type="NCBI Taxonomy" id="301880"/>
    <lineage>
        <taxon>Eukaryota</taxon>
        <taxon>Viridiplantae</taxon>
        <taxon>Streptophyta</taxon>
        <taxon>Embryophyta</taxon>
        <taxon>Tracheophyta</taxon>
        <taxon>Spermatophyta</taxon>
        <taxon>Magnoliopsida</taxon>
        <taxon>eudicotyledons</taxon>
        <taxon>Gunneridae</taxon>
        <taxon>Pentapetalae</taxon>
        <taxon>asterids</taxon>
        <taxon>campanulids</taxon>
        <taxon>Asterales</taxon>
        <taxon>Asteraceae</taxon>
        <taxon>Asteroideae</taxon>
        <taxon>Anthemideae</taxon>
        <taxon>Anthemidinae</taxon>
        <taxon>Tanacetum</taxon>
    </lineage>
</organism>
<protein>
    <submittedName>
        <fullName evidence="1">Uncharacterized protein</fullName>
    </submittedName>
</protein>
<reference evidence="1" key="2">
    <citation type="submission" date="2022-01" db="EMBL/GenBank/DDBJ databases">
        <authorList>
            <person name="Yamashiro T."/>
            <person name="Shiraishi A."/>
            <person name="Satake H."/>
            <person name="Nakayama K."/>
        </authorList>
    </citation>
    <scope>NUCLEOTIDE SEQUENCE</scope>
</reference>
<sequence length="213" mass="24624">MYDDMTYSMLVETLKKKFKLEANDRLNLSVKLSSFDSLLDITDDEEHDNKDLEVKIGNTFDNKEALDLAVRLKALEDGYRFLSKKSNPDRGNWSLLVMVDVCTEKCIGDSPNLLFISDRHLAIALTVHNELPLSFHGPDAYNKLIKAGPLRWFRAHCPLIRYNYMTSYSVESVNACTVLKRKLPITMLTKTYHAMVQEWYFKRQEVAGSEYEI</sequence>
<dbReference type="EMBL" id="BQNB010016885">
    <property type="protein sequence ID" value="GJT56884.1"/>
    <property type="molecule type" value="Genomic_DNA"/>
</dbReference>
<dbReference type="Proteomes" id="UP001151760">
    <property type="component" value="Unassembled WGS sequence"/>
</dbReference>
<accession>A0ABQ5F1R7</accession>